<comment type="subcellular location">
    <subcellularLocation>
        <location evidence="1">Cell membrane</location>
        <topology evidence="1">Multi-pass membrane protein</topology>
    </subcellularLocation>
</comment>
<feature type="transmembrane region" description="Helical" evidence="7">
    <location>
        <begin position="303"/>
        <end position="326"/>
    </location>
</feature>
<dbReference type="AlphaFoldDB" id="A0A1C0AS15"/>
<dbReference type="Gene3D" id="1.20.1640.10">
    <property type="entry name" value="Multidrug efflux transporter AcrB transmembrane domain"/>
    <property type="match status" value="2"/>
</dbReference>
<comment type="similarity">
    <text evidence="2">Belongs to the resistance-nodulation-cell division (RND) (TC 2.A.6) family. MmpL subfamily.</text>
</comment>
<dbReference type="InterPro" id="IPR000731">
    <property type="entry name" value="SSD"/>
</dbReference>
<feature type="transmembrane region" description="Helical" evidence="7">
    <location>
        <begin position="169"/>
        <end position="187"/>
    </location>
</feature>
<evidence type="ECO:0000256" key="2">
    <source>
        <dbReference type="ARBA" id="ARBA00010157"/>
    </source>
</evidence>
<dbReference type="Pfam" id="PF03176">
    <property type="entry name" value="MMPL"/>
    <property type="match status" value="2"/>
</dbReference>
<sequence length="713" mass="74501">MSTTRLARLAIPVLLILTWLAAAGIGGPYFGRIEEVATNDQSTFLPTSAEATVVGDRYLDFVDSSTLPAIVLFSSDDTLTPDVLTELQERAATLADIEGVESVSPLIPSEDGLAAQVFAGVDAEASIAEVVDVIREDLPEGLPDGVTTYVTGPAGFTADITEAFSGIDGLLLAVALAVVLVILLVVYRSLILPFAVLATSLFALAVALLANWWLAKAEIVTLTGQTQGILFILVIGAATDYSLLYTARYAEELKRRASKADATRAALKGVVEPILASGGTVIAGLMCLLLSDLGSSRSLGPVAAIGIIFAMLAALTLLPSMLYLMGRASYWPRRPRFDPNRDEDAEVTTGIYAQAARLVAARPRVVWVVCALALAAGAAFVPTLKADGVPPSEFVLGASEARDGQAELAEHFPAGSGNPARVLTDEARLQEVTDLLLSSDGVDSVSVVAADSPAGTAPVTADGVQPLGSPGTPAPAPTVSEGQVMLLATLADAPDSDEAGDTVRALRADLDGRAQIGGETATNIDTRDTSIRDRNLIIPLVLVVILLILIVLLRSVLAPVLLILTTVLSFGTAMGTAALVFNHVLDLPGADPSVPLYGFVFLVALGIDYNIFLMTRVREESLVHGTRPGILRGLAVTGGVITSAGLVLAATFAALAVLPILFLLQLAFIVAFGVLVDTFLVRTLLVPALSYDIGPRIWWPARLEADRAAHAAE</sequence>
<accession>A0A1C0AS15</accession>
<dbReference type="EMBL" id="MBQD01000001">
    <property type="protein sequence ID" value="OCL37214.1"/>
    <property type="molecule type" value="Genomic_DNA"/>
</dbReference>
<dbReference type="PANTHER" id="PTHR33406">
    <property type="entry name" value="MEMBRANE PROTEIN MJ1562-RELATED"/>
    <property type="match status" value="1"/>
</dbReference>
<feature type="transmembrane region" description="Helical" evidence="7">
    <location>
        <begin position="536"/>
        <end position="553"/>
    </location>
</feature>
<comment type="caution">
    <text evidence="9">The sequence shown here is derived from an EMBL/GenBank/DDBJ whole genome shotgun (WGS) entry which is preliminary data.</text>
</comment>
<evidence type="ECO:0000256" key="7">
    <source>
        <dbReference type="SAM" id="Phobius"/>
    </source>
</evidence>
<organism evidence="9 10">
    <name type="scientific">Tessaracoccus lapidicaptus</name>
    <dbReference type="NCBI Taxonomy" id="1427523"/>
    <lineage>
        <taxon>Bacteria</taxon>
        <taxon>Bacillati</taxon>
        <taxon>Actinomycetota</taxon>
        <taxon>Actinomycetes</taxon>
        <taxon>Propionibacteriales</taxon>
        <taxon>Propionibacteriaceae</taxon>
        <taxon>Tessaracoccus</taxon>
    </lineage>
</organism>
<evidence type="ECO:0000256" key="1">
    <source>
        <dbReference type="ARBA" id="ARBA00004651"/>
    </source>
</evidence>
<evidence type="ECO:0000256" key="6">
    <source>
        <dbReference type="ARBA" id="ARBA00023136"/>
    </source>
</evidence>
<evidence type="ECO:0000259" key="8">
    <source>
        <dbReference type="PROSITE" id="PS50156"/>
    </source>
</evidence>
<evidence type="ECO:0000256" key="4">
    <source>
        <dbReference type="ARBA" id="ARBA00022692"/>
    </source>
</evidence>
<evidence type="ECO:0000256" key="3">
    <source>
        <dbReference type="ARBA" id="ARBA00022475"/>
    </source>
</evidence>
<feature type="transmembrane region" description="Helical" evidence="7">
    <location>
        <begin position="634"/>
        <end position="654"/>
    </location>
</feature>
<feature type="transmembrane region" description="Helical" evidence="7">
    <location>
        <begin position="560"/>
        <end position="582"/>
    </location>
</feature>
<dbReference type="Proteomes" id="UP000093501">
    <property type="component" value="Unassembled WGS sequence"/>
</dbReference>
<dbReference type="RefSeq" id="WP_068749421.1">
    <property type="nucleotide sequence ID" value="NZ_MBQD01000001.1"/>
</dbReference>
<name>A0A1C0AS15_9ACTN</name>
<dbReference type="InterPro" id="IPR050545">
    <property type="entry name" value="Mycobact_MmpL"/>
</dbReference>
<feature type="transmembrane region" description="Helical" evidence="7">
    <location>
        <begin position="365"/>
        <end position="384"/>
    </location>
</feature>
<dbReference type="SUPFAM" id="SSF82866">
    <property type="entry name" value="Multidrug efflux transporter AcrB transmembrane domain"/>
    <property type="match status" value="2"/>
</dbReference>
<evidence type="ECO:0000313" key="10">
    <source>
        <dbReference type="Proteomes" id="UP000093501"/>
    </source>
</evidence>
<dbReference type="GO" id="GO:0005886">
    <property type="term" value="C:plasma membrane"/>
    <property type="evidence" value="ECO:0007669"/>
    <property type="project" value="UniProtKB-SubCell"/>
</dbReference>
<keyword evidence="6 7" id="KW-0472">Membrane</keyword>
<proteinExistence type="inferred from homology"/>
<reference evidence="10" key="1">
    <citation type="submission" date="2016-07" db="EMBL/GenBank/DDBJ databases">
        <authorList>
            <person name="Florea S."/>
            <person name="Webb J.S."/>
            <person name="Jaromczyk J."/>
            <person name="Schardl C.L."/>
        </authorList>
    </citation>
    <scope>NUCLEOTIDE SEQUENCE [LARGE SCALE GENOMIC DNA]</scope>
    <source>
        <strain evidence="10">IPBSL-7</strain>
    </source>
</reference>
<keyword evidence="3" id="KW-1003">Cell membrane</keyword>
<evidence type="ECO:0000256" key="5">
    <source>
        <dbReference type="ARBA" id="ARBA00022989"/>
    </source>
</evidence>
<feature type="transmembrane region" description="Helical" evidence="7">
    <location>
        <begin position="226"/>
        <end position="244"/>
    </location>
</feature>
<gene>
    <name evidence="9" type="ORF">BCR15_10935</name>
</gene>
<keyword evidence="5 7" id="KW-1133">Transmembrane helix</keyword>
<feature type="transmembrane region" description="Helical" evidence="7">
    <location>
        <begin position="265"/>
        <end position="291"/>
    </location>
</feature>
<dbReference type="InterPro" id="IPR004869">
    <property type="entry name" value="MMPL_dom"/>
</dbReference>
<evidence type="ECO:0000313" key="9">
    <source>
        <dbReference type="EMBL" id="OCL37214.1"/>
    </source>
</evidence>
<feature type="transmembrane region" description="Helical" evidence="7">
    <location>
        <begin position="594"/>
        <end position="613"/>
    </location>
</feature>
<feature type="transmembrane region" description="Helical" evidence="7">
    <location>
        <begin position="660"/>
        <end position="681"/>
    </location>
</feature>
<keyword evidence="4 7" id="KW-0812">Transmembrane</keyword>
<protein>
    <recommendedName>
        <fullName evidence="8">SSD domain-containing protein</fullName>
    </recommendedName>
</protein>
<dbReference type="PANTHER" id="PTHR33406:SF6">
    <property type="entry name" value="MEMBRANE PROTEIN YDGH-RELATED"/>
    <property type="match status" value="1"/>
</dbReference>
<dbReference type="PROSITE" id="PS50156">
    <property type="entry name" value="SSD"/>
    <property type="match status" value="1"/>
</dbReference>
<feature type="transmembrane region" description="Helical" evidence="7">
    <location>
        <begin position="194"/>
        <end position="214"/>
    </location>
</feature>
<keyword evidence="10" id="KW-1185">Reference proteome</keyword>
<feature type="domain" description="SSD" evidence="8">
    <location>
        <begin position="563"/>
        <end position="691"/>
    </location>
</feature>